<reference evidence="4" key="1">
    <citation type="submission" date="2016-10" db="EMBL/GenBank/DDBJ databases">
        <authorList>
            <person name="Varghese N."/>
            <person name="Submissions S."/>
        </authorList>
    </citation>
    <scope>NUCLEOTIDE SEQUENCE [LARGE SCALE GENOMIC DNA]</scope>
    <source>
        <strain evidence="4">DSM 15363</strain>
    </source>
</reference>
<evidence type="ECO:0000313" key="4">
    <source>
        <dbReference type="Proteomes" id="UP000199492"/>
    </source>
</evidence>
<sequence>MKKITFFHEHLINTCFVSKTKLLFLFTLISALSYGQTFDWETGTLLSFGSSNQDIIAQQIVGGYEVDFSDPVNGTPILLGAFTQGTTGKAVMNQQPQQVVRLSFFPAIDIQSLKAFSADASSTNWTFTPNNSSGNAVVTANVAQNAVPVNLNWTNVSSIDISLTNGSSQNFGVDDIVFSPYTPCTVTIPDANFKAYLVGNTAINTNGDTEIQCSEASAFTGQINVNGLSISDLTGIETFTNLTELLCSNNALSSIDLTSNTQLTALGLAVNNLSSLDVSNNSLLTILTCFDNQLTSLNVANGNNAILAQMDAINNLDLTCIQIDTGFTPPTAWLKDATASYSDDCAALSVDDFNVNSISLQPNPTSSMLNIEMTQNIKQASVYSMLGKEVLKTRNKQIDVSRLSNGVFLIKIEDENGNVSTKRFIKQ</sequence>
<dbReference type="NCBIfam" id="TIGR04183">
    <property type="entry name" value="Por_Secre_tail"/>
    <property type="match status" value="1"/>
</dbReference>
<dbReference type="SUPFAM" id="SSF52058">
    <property type="entry name" value="L domain-like"/>
    <property type="match status" value="1"/>
</dbReference>
<organism evidence="3 4">
    <name type="scientific">Winogradskyella thalassocola</name>
    <dbReference type="NCBI Taxonomy" id="262004"/>
    <lineage>
        <taxon>Bacteria</taxon>
        <taxon>Pseudomonadati</taxon>
        <taxon>Bacteroidota</taxon>
        <taxon>Flavobacteriia</taxon>
        <taxon>Flavobacteriales</taxon>
        <taxon>Flavobacteriaceae</taxon>
        <taxon>Winogradskyella</taxon>
    </lineage>
</organism>
<dbReference type="AlphaFoldDB" id="A0A1G7Z8Y2"/>
<keyword evidence="4" id="KW-1185">Reference proteome</keyword>
<protein>
    <submittedName>
        <fullName evidence="3">Por secretion system C-terminal sorting domain-containing protein</fullName>
    </submittedName>
</protein>
<accession>A0A1G7Z8Y2</accession>
<gene>
    <name evidence="3" type="ORF">SAMN04489796_1011265</name>
</gene>
<evidence type="ECO:0000313" key="3">
    <source>
        <dbReference type="EMBL" id="SDH05222.1"/>
    </source>
</evidence>
<dbReference type="InterPro" id="IPR032675">
    <property type="entry name" value="LRR_dom_sf"/>
</dbReference>
<dbReference type="EMBL" id="FNCZ01000001">
    <property type="protein sequence ID" value="SDH05222.1"/>
    <property type="molecule type" value="Genomic_DNA"/>
</dbReference>
<dbReference type="OrthoDB" id="8901262at2"/>
<dbReference type="Pfam" id="PF18962">
    <property type="entry name" value="Por_Secre_tail"/>
    <property type="match status" value="1"/>
</dbReference>
<dbReference type="InterPro" id="IPR026444">
    <property type="entry name" value="Secre_tail"/>
</dbReference>
<dbReference type="Proteomes" id="UP000199492">
    <property type="component" value="Unassembled WGS sequence"/>
</dbReference>
<keyword evidence="1" id="KW-0732">Signal</keyword>
<dbReference type="RefSeq" id="WP_092466701.1">
    <property type="nucleotide sequence ID" value="NZ_FNCZ01000001.1"/>
</dbReference>
<dbReference type="STRING" id="262004.SAMN04489796_1011265"/>
<evidence type="ECO:0000259" key="2">
    <source>
        <dbReference type="Pfam" id="PF18962"/>
    </source>
</evidence>
<proteinExistence type="predicted"/>
<evidence type="ECO:0000256" key="1">
    <source>
        <dbReference type="ARBA" id="ARBA00022729"/>
    </source>
</evidence>
<dbReference type="Gene3D" id="3.80.10.10">
    <property type="entry name" value="Ribonuclease Inhibitor"/>
    <property type="match status" value="1"/>
</dbReference>
<name>A0A1G7Z8Y2_9FLAO</name>
<feature type="domain" description="Secretion system C-terminal sorting" evidence="2">
    <location>
        <begin position="362"/>
        <end position="424"/>
    </location>
</feature>